<sequence length="175" mass="19853">MDSALAQWDENESSTPDKEWAALQQVKLLNVPGDIDHDHDNIPQRITKTNLDEIPTMTEMVRAIAGLKGDKAPGGGVRYSWEDLAMATTEDVWMPREVHNYDRGSTYWNDGESTSEALYQVMDALAMKHREGWRRLVHRSAVYARDFGTTNMSMRVKGKIYRAIVLSTFLYGAEA</sequence>
<dbReference type="AlphaFoldDB" id="A0AAD9KYR3"/>
<evidence type="ECO:0000313" key="1">
    <source>
        <dbReference type="EMBL" id="KAK2179777.1"/>
    </source>
</evidence>
<proteinExistence type="predicted"/>
<evidence type="ECO:0000313" key="2">
    <source>
        <dbReference type="Proteomes" id="UP001209878"/>
    </source>
</evidence>
<protein>
    <submittedName>
        <fullName evidence="1">Uncharacterized protein</fullName>
    </submittedName>
</protein>
<keyword evidence="2" id="KW-1185">Reference proteome</keyword>
<organism evidence="1 2">
    <name type="scientific">Ridgeia piscesae</name>
    <name type="common">Tubeworm</name>
    <dbReference type="NCBI Taxonomy" id="27915"/>
    <lineage>
        <taxon>Eukaryota</taxon>
        <taxon>Metazoa</taxon>
        <taxon>Spiralia</taxon>
        <taxon>Lophotrochozoa</taxon>
        <taxon>Annelida</taxon>
        <taxon>Polychaeta</taxon>
        <taxon>Sedentaria</taxon>
        <taxon>Canalipalpata</taxon>
        <taxon>Sabellida</taxon>
        <taxon>Siboglinidae</taxon>
        <taxon>Ridgeia</taxon>
    </lineage>
</organism>
<reference evidence="1" key="1">
    <citation type="journal article" date="2023" name="Mol. Biol. Evol.">
        <title>Third-Generation Sequencing Reveals the Adaptive Role of the Epigenome in Three Deep-Sea Polychaetes.</title>
        <authorList>
            <person name="Perez M."/>
            <person name="Aroh O."/>
            <person name="Sun Y."/>
            <person name="Lan Y."/>
            <person name="Juniper S.K."/>
            <person name="Young C.R."/>
            <person name="Angers B."/>
            <person name="Qian P.Y."/>
        </authorList>
    </citation>
    <scope>NUCLEOTIDE SEQUENCE</scope>
    <source>
        <strain evidence="1">R07B-5</strain>
    </source>
</reference>
<dbReference type="Proteomes" id="UP001209878">
    <property type="component" value="Unassembled WGS sequence"/>
</dbReference>
<name>A0AAD9KYR3_RIDPI</name>
<gene>
    <name evidence="1" type="ORF">NP493_473g02016</name>
</gene>
<accession>A0AAD9KYR3</accession>
<comment type="caution">
    <text evidence="1">The sequence shown here is derived from an EMBL/GenBank/DDBJ whole genome shotgun (WGS) entry which is preliminary data.</text>
</comment>
<dbReference type="EMBL" id="JAODUO010000473">
    <property type="protein sequence ID" value="KAK2179777.1"/>
    <property type="molecule type" value="Genomic_DNA"/>
</dbReference>